<dbReference type="PANTHER" id="PTHR43685">
    <property type="entry name" value="GLYCOSYLTRANSFERASE"/>
    <property type="match status" value="1"/>
</dbReference>
<dbReference type="EMBL" id="JBHRTR010000020">
    <property type="protein sequence ID" value="MFC3227154.1"/>
    <property type="molecule type" value="Genomic_DNA"/>
</dbReference>
<evidence type="ECO:0000256" key="2">
    <source>
        <dbReference type="ARBA" id="ARBA00022676"/>
    </source>
</evidence>
<keyword evidence="2 6" id="KW-0328">Glycosyltransferase</keyword>
<evidence type="ECO:0000256" key="1">
    <source>
        <dbReference type="ARBA" id="ARBA00006739"/>
    </source>
</evidence>
<evidence type="ECO:0000256" key="4">
    <source>
        <dbReference type="SAM" id="Coils"/>
    </source>
</evidence>
<dbReference type="PANTHER" id="PTHR43685:SF5">
    <property type="entry name" value="GLYCOSYLTRANSFERASE EPSE-RELATED"/>
    <property type="match status" value="1"/>
</dbReference>
<name>A0ABV7KY56_9PROT</name>
<dbReference type="Pfam" id="PF00535">
    <property type="entry name" value="Glycos_transf_2"/>
    <property type="match status" value="1"/>
</dbReference>
<organism evidence="6 7">
    <name type="scientific">Marinibaculum pumilum</name>
    <dbReference type="NCBI Taxonomy" id="1766165"/>
    <lineage>
        <taxon>Bacteria</taxon>
        <taxon>Pseudomonadati</taxon>
        <taxon>Pseudomonadota</taxon>
        <taxon>Alphaproteobacteria</taxon>
        <taxon>Rhodospirillales</taxon>
        <taxon>Rhodospirillaceae</taxon>
        <taxon>Marinibaculum</taxon>
    </lineage>
</organism>
<accession>A0ABV7KY56</accession>
<dbReference type="RefSeq" id="WP_379899315.1">
    <property type="nucleotide sequence ID" value="NZ_JBHRTR010000020.1"/>
</dbReference>
<comment type="similarity">
    <text evidence="1">Belongs to the glycosyltransferase 2 family.</text>
</comment>
<feature type="domain" description="Glycosyltransferase 2-like" evidence="5">
    <location>
        <begin position="25"/>
        <end position="137"/>
    </location>
</feature>
<dbReference type="InterPro" id="IPR001173">
    <property type="entry name" value="Glyco_trans_2-like"/>
</dbReference>
<dbReference type="CDD" id="cd00761">
    <property type="entry name" value="Glyco_tranf_GTA_type"/>
    <property type="match status" value="1"/>
</dbReference>
<evidence type="ECO:0000259" key="5">
    <source>
        <dbReference type="Pfam" id="PF00535"/>
    </source>
</evidence>
<evidence type="ECO:0000313" key="7">
    <source>
        <dbReference type="Proteomes" id="UP001595528"/>
    </source>
</evidence>
<keyword evidence="3 6" id="KW-0808">Transferase</keyword>
<gene>
    <name evidence="6" type="ORF">ACFOGJ_07940</name>
</gene>
<evidence type="ECO:0000313" key="6">
    <source>
        <dbReference type="EMBL" id="MFC3227154.1"/>
    </source>
</evidence>
<protein>
    <submittedName>
        <fullName evidence="6">Glycosyltransferase</fullName>
        <ecNumber evidence="6">2.4.-.-</ecNumber>
    </submittedName>
</protein>
<sequence length="415" mass="46376">MNTSPVNTAAVDAPPVGSPRRSVAIVLSNYNHGRYLPTSLAAICGQSRPADQIIVVDDGSSDDSVAVIDSFATRHPQVEFLQNPHNMGLQASIRRVLPLVRAEYIVWAASDDKLLPDFLERSMAVLERHPQAGLCFSELGVIQGDSDRIDHFADIPAISHIFNLSDLPEYMTPAQVLARMQRAYLPISSNTVVVRRDALAAMGWYPQDLEWHSDSFAYTSVALRHGACVIGDTLALIRANEASYSAAGMRDEVRQTRVLKALTNRLRLSAYRDIRRAFRKAPSNMSPWGTLMLRILLRQPQDWDLFFPYLFWKMREYRRGHGLSWGRTLNHMWRRGNRAVALRLTMRLANRVGLTLVPGPAAAAPEVQSLRAERDALLRRIERLTEEHSATAEELERLRAALPAGDRNAAAGGAR</sequence>
<keyword evidence="7" id="KW-1185">Reference proteome</keyword>
<dbReference type="SUPFAM" id="SSF53448">
    <property type="entry name" value="Nucleotide-diphospho-sugar transferases"/>
    <property type="match status" value="1"/>
</dbReference>
<feature type="coiled-coil region" evidence="4">
    <location>
        <begin position="367"/>
        <end position="401"/>
    </location>
</feature>
<proteinExistence type="inferred from homology"/>
<comment type="caution">
    <text evidence="6">The sequence shown here is derived from an EMBL/GenBank/DDBJ whole genome shotgun (WGS) entry which is preliminary data.</text>
</comment>
<dbReference type="InterPro" id="IPR050834">
    <property type="entry name" value="Glycosyltransf_2"/>
</dbReference>
<dbReference type="EC" id="2.4.-.-" evidence="6"/>
<reference evidence="7" key="1">
    <citation type="journal article" date="2019" name="Int. J. Syst. Evol. Microbiol.">
        <title>The Global Catalogue of Microorganisms (GCM) 10K type strain sequencing project: providing services to taxonomists for standard genome sequencing and annotation.</title>
        <authorList>
            <consortium name="The Broad Institute Genomics Platform"/>
            <consortium name="The Broad Institute Genome Sequencing Center for Infectious Disease"/>
            <person name="Wu L."/>
            <person name="Ma J."/>
        </authorList>
    </citation>
    <scope>NUCLEOTIDE SEQUENCE [LARGE SCALE GENOMIC DNA]</scope>
    <source>
        <strain evidence="7">KCTC 42964</strain>
    </source>
</reference>
<dbReference type="Proteomes" id="UP001595528">
    <property type="component" value="Unassembled WGS sequence"/>
</dbReference>
<dbReference type="InterPro" id="IPR029044">
    <property type="entry name" value="Nucleotide-diphossugar_trans"/>
</dbReference>
<dbReference type="GO" id="GO:0016757">
    <property type="term" value="F:glycosyltransferase activity"/>
    <property type="evidence" value="ECO:0007669"/>
    <property type="project" value="UniProtKB-KW"/>
</dbReference>
<dbReference type="Gene3D" id="3.90.550.10">
    <property type="entry name" value="Spore Coat Polysaccharide Biosynthesis Protein SpsA, Chain A"/>
    <property type="match status" value="1"/>
</dbReference>
<keyword evidence="4" id="KW-0175">Coiled coil</keyword>
<evidence type="ECO:0000256" key="3">
    <source>
        <dbReference type="ARBA" id="ARBA00022679"/>
    </source>
</evidence>